<evidence type="ECO:0000256" key="11">
    <source>
        <dbReference type="ARBA" id="ARBA00022840"/>
    </source>
</evidence>
<keyword evidence="12" id="KW-0460">Magnesium</keyword>
<dbReference type="SUPFAM" id="SSF81665">
    <property type="entry name" value="Calcium ATPase, transmembrane domain M"/>
    <property type="match status" value="1"/>
</dbReference>
<evidence type="ECO:0000256" key="17">
    <source>
        <dbReference type="ARBA" id="ARBA00047295"/>
    </source>
</evidence>
<dbReference type="NCBIfam" id="TIGR01524">
    <property type="entry name" value="ATPase-IIIB_Mg"/>
    <property type="match status" value="1"/>
</dbReference>
<evidence type="ECO:0000256" key="18">
    <source>
        <dbReference type="SAM" id="Phobius"/>
    </source>
</evidence>
<dbReference type="InterPro" id="IPR008250">
    <property type="entry name" value="ATPase_P-typ_transduc_dom_A_sf"/>
</dbReference>
<dbReference type="Proteomes" id="UP000254764">
    <property type="component" value="Unassembled WGS sequence"/>
</dbReference>
<accession>A0A376AGY4</accession>
<dbReference type="InterPro" id="IPR006415">
    <property type="entry name" value="P-type_ATPase_IIIB"/>
</dbReference>
<evidence type="ECO:0000256" key="16">
    <source>
        <dbReference type="ARBA" id="ARBA00029806"/>
    </source>
</evidence>
<dbReference type="EMBL" id="UEYP01000003">
    <property type="protein sequence ID" value="SSC67065.1"/>
    <property type="molecule type" value="Genomic_DNA"/>
</dbReference>
<keyword evidence="10" id="KW-0547">Nucleotide-binding</keyword>
<dbReference type="STRING" id="1336235.GCA_000518785_02329"/>
<dbReference type="SFLD" id="SFLDF00027">
    <property type="entry name" value="p-type_atpase"/>
    <property type="match status" value="1"/>
</dbReference>
<evidence type="ECO:0000313" key="21">
    <source>
        <dbReference type="Proteomes" id="UP000254764"/>
    </source>
</evidence>
<keyword evidence="15 18" id="KW-0472">Membrane</keyword>
<dbReference type="GO" id="GO:0005524">
    <property type="term" value="F:ATP binding"/>
    <property type="evidence" value="ECO:0007669"/>
    <property type="project" value="UniProtKB-KW"/>
</dbReference>
<keyword evidence="7" id="KW-0997">Cell inner membrane</keyword>
<evidence type="ECO:0000256" key="12">
    <source>
        <dbReference type="ARBA" id="ARBA00022842"/>
    </source>
</evidence>
<feature type="transmembrane region" description="Helical" evidence="18">
    <location>
        <begin position="112"/>
        <end position="131"/>
    </location>
</feature>
<dbReference type="InterPro" id="IPR023299">
    <property type="entry name" value="ATPase_P-typ_cyto_dom_N"/>
</dbReference>
<keyword evidence="11" id="KW-0067">ATP-binding</keyword>
<organism evidence="20 21">
    <name type="scientific">Ciceribacter selenitireducens ATCC BAA-1503</name>
    <dbReference type="NCBI Taxonomy" id="1336235"/>
    <lineage>
        <taxon>Bacteria</taxon>
        <taxon>Pseudomonadati</taxon>
        <taxon>Pseudomonadota</taxon>
        <taxon>Alphaproteobacteria</taxon>
        <taxon>Hyphomicrobiales</taxon>
        <taxon>Rhizobiaceae</taxon>
        <taxon>Ciceribacter</taxon>
    </lineage>
</organism>
<comment type="function">
    <text evidence="1">Mediates magnesium influx to the cytosol.</text>
</comment>
<dbReference type="GO" id="GO:0015444">
    <property type="term" value="F:P-type magnesium transporter activity"/>
    <property type="evidence" value="ECO:0007669"/>
    <property type="project" value="UniProtKB-EC"/>
</dbReference>
<dbReference type="InterPro" id="IPR001757">
    <property type="entry name" value="P_typ_ATPase"/>
</dbReference>
<dbReference type="InterPro" id="IPR059000">
    <property type="entry name" value="ATPase_P-type_domA"/>
</dbReference>
<feature type="domain" description="Cation-transporting P-type ATPase N-terminal" evidence="19">
    <location>
        <begin position="35"/>
        <end position="108"/>
    </location>
</feature>
<feature type="transmembrane region" description="Helical" evidence="18">
    <location>
        <begin position="83"/>
        <end position="106"/>
    </location>
</feature>
<evidence type="ECO:0000256" key="15">
    <source>
        <dbReference type="ARBA" id="ARBA00023136"/>
    </source>
</evidence>
<keyword evidence="14 18" id="KW-1133">Transmembrane helix</keyword>
<dbReference type="Gene3D" id="3.40.50.1000">
    <property type="entry name" value="HAD superfamily/HAD-like"/>
    <property type="match status" value="1"/>
</dbReference>
<feature type="transmembrane region" description="Helical" evidence="18">
    <location>
        <begin position="301"/>
        <end position="324"/>
    </location>
</feature>
<dbReference type="Pfam" id="PF00690">
    <property type="entry name" value="Cation_ATPase_N"/>
    <property type="match status" value="1"/>
</dbReference>
<dbReference type="SFLD" id="SFLDS00003">
    <property type="entry name" value="Haloacid_Dehalogenase"/>
    <property type="match status" value="1"/>
</dbReference>
<dbReference type="EC" id="7.2.2.14" evidence="4"/>
<dbReference type="SUPFAM" id="SSF81660">
    <property type="entry name" value="Metal cation-transporting ATPase, ATP-binding domain N"/>
    <property type="match status" value="1"/>
</dbReference>
<comment type="catalytic activity">
    <reaction evidence="17">
        <text>Mg(2+)(out) + ATP + H2O = Mg(2+)(in) + ADP + phosphate + H(+)</text>
        <dbReference type="Rhea" id="RHEA:10260"/>
        <dbReference type="ChEBI" id="CHEBI:15377"/>
        <dbReference type="ChEBI" id="CHEBI:15378"/>
        <dbReference type="ChEBI" id="CHEBI:18420"/>
        <dbReference type="ChEBI" id="CHEBI:30616"/>
        <dbReference type="ChEBI" id="CHEBI:43474"/>
        <dbReference type="ChEBI" id="CHEBI:456216"/>
        <dbReference type="EC" id="7.2.2.14"/>
    </reaction>
</comment>
<dbReference type="Gene3D" id="2.70.150.10">
    <property type="entry name" value="Calcium-transporting ATPase, cytoplasmic transduction domain A"/>
    <property type="match status" value="1"/>
</dbReference>
<feature type="transmembrane region" description="Helical" evidence="18">
    <location>
        <begin position="778"/>
        <end position="799"/>
    </location>
</feature>
<dbReference type="Pfam" id="PF00689">
    <property type="entry name" value="Cation_ATPase_C"/>
    <property type="match status" value="1"/>
</dbReference>
<dbReference type="PANTHER" id="PTHR42861">
    <property type="entry name" value="CALCIUM-TRANSPORTING ATPASE"/>
    <property type="match status" value="1"/>
</dbReference>
<dbReference type="SUPFAM" id="SSF81653">
    <property type="entry name" value="Calcium ATPase, transduction domain A"/>
    <property type="match status" value="1"/>
</dbReference>
<comment type="similarity">
    <text evidence="3">Belongs to the cation transport ATPase (P-type) (TC 3.A.3) family. Type IIIB subfamily.</text>
</comment>
<keyword evidence="21" id="KW-1185">Reference proteome</keyword>
<feature type="transmembrane region" description="Helical" evidence="18">
    <location>
        <begin position="271"/>
        <end position="289"/>
    </location>
</feature>
<dbReference type="PROSITE" id="PS00154">
    <property type="entry name" value="ATPASE_E1_E2"/>
    <property type="match status" value="1"/>
</dbReference>
<feature type="transmembrane region" description="Helical" evidence="18">
    <location>
        <begin position="842"/>
        <end position="860"/>
    </location>
</feature>
<feature type="transmembrane region" description="Helical" evidence="18">
    <location>
        <begin position="750"/>
        <end position="772"/>
    </location>
</feature>
<evidence type="ECO:0000256" key="2">
    <source>
        <dbReference type="ARBA" id="ARBA00004429"/>
    </source>
</evidence>
<evidence type="ECO:0000256" key="3">
    <source>
        <dbReference type="ARBA" id="ARBA00008746"/>
    </source>
</evidence>
<dbReference type="SMART" id="SM00831">
    <property type="entry name" value="Cation_ATPase_N"/>
    <property type="match status" value="1"/>
</dbReference>
<dbReference type="InterPro" id="IPR006068">
    <property type="entry name" value="ATPase_P-typ_cation-transptr_C"/>
</dbReference>
<keyword evidence="9 18" id="KW-0812">Transmembrane</keyword>
<evidence type="ECO:0000256" key="10">
    <source>
        <dbReference type="ARBA" id="ARBA00022741"/>
    </source>
</evidence>
<dbReference type="InterPro" id="IPR004014">
    <property type="entry name" value="ATPase_P-typ_cation-transptr_N"/>
</dbReference>
<dbReference type="Pfam" id="PF13246">
    <property type="entry name" value="Cation_ATPase"/>
    <property type="match status" value="1"/>
</dbReference>
<evidence type="ECO:0000256" key="7">
    <source>
        <dbReference type="ARBA" id="ARBA00022519"/>
    </source>
</evidence>
<reference evidence="21" key="1">
    <citation type="submission" date="2018-07" db="EMBL/GenBank/DDBJ databases">
        <authorList>
            <person name="Peiro R."/>
            <person name="Begona"/>
            <person name="Cbmso G."/>
            <person name="Lopez M."/>
            <person name="Gonzalez S."/>
        </authorList>
    </citation>
    <scope>NUCLEOTIDE SEQUENCE [LARGE SCALE GENOMIC DNA]</scope>
</reference>
<keyword evidence="8" id="KW-0597">Phosphoprotein</keyword>
<dbReference type="Pfam" id="PF00122">
    <property type="entry name" value="E1-E2_ATPase"/>
    <property type="match status" value="1"/>
</dbReference>
<evidence type="ECO:0000256" key="14">
    <source>
        <dbReference type="ARBA" id="ARBA00022989"/>
    </source>
</evidence>
<comment type="subcellular location">
    <subcellularLocation>
        <location evidence="2">Cell inner membrane</location>
        <topology evidence="2">Multi-pass membrane protein</topology>
    </subcellularLocation>
</comment>
<evidence type="ECO:0000256" key="4">
    <source>
        <dbReference type="ARBA" id="ARBA00012786"/>
    </source>
</evidence>
<dbReference type="Gene3D" id="1.20.1110.10">
    <property type="entry name" value="Calcium-transporting ATPase, transmembrane domain"/>
    <property type="match status" value="1"/>
</dbReference>
<sequence length="895" mass="96945">MIGIKFFSPIAKPNPDAPMSSSPVPFSFEAPEKRAYWSRPQADLLAELQTSPGGLTGEEAEARLKSVGANVFREEGRWSGFRIFLSQFESPLVLILVAAAAISIAVGEWKEATIITIVILASSLLSFYQEYSASLAVQKLKERIAFKVKVWRDGQMRQLAASALVPGDVIEVAAGDLIPADSVVIEATDLHVSQSALTGETYPVEKRAGEIPAETTLANRTNVLFTGSSVRSGIGRAVVVETGSATEYGTIAGHLRLEPPETDFARGIRRFGYLMTRITLIMVVVIFAGNLLLNRPLIDSLLFALAIAVGLTPELLPAIVSVTLSNGARRMADGGVIVRRLASIENLGSMNLLCTDKTGTLTEGVVRLERAEGPLGTPRADLMRLAALNARLQNGMANPLDDAIAAAATAQGIDTAAVRKVAEIPYDFLRKRLSVIVEASDATSHLLIAKGALANILDICATVQDGDEVQTLDAESRAAIESRFAAWGDEGYRVLGLAVRHFETPAERYDRDSEQDLTFAGFLLFSDPPKPGIIETLSALAKRGVGVKVITGDNRFVAAHLARSVGLKADHILTGEELARTSDEALAALAGHTDLFVEIDPNQKQRIIAALRKRGNVVGYLGDGINDAPALHEADIGISVEGAADVAQQAADMVLVDKNLDVLLDGIDNGRRTFANTLKYISTTTSANFGNMISMSVASFILPFQPLLAKQILLNNFLSDIPSLAIASDNVDEDAVIRPQSWNIAYVQRFMVVFGLISTVFDMLTFGFLILVARETAAIFQTAWFIESVITELAIVLVIRTSKPFWKSRPGRWLVLSTVAVMVLALAVPYLPGADWFGFVPLPPQVLAGLGVITLLYLLVSEIAKHWFFAHEHDRFLPNRRSRAERPVRTVRHRQ</sequence>
<evidence type="ECO:0000256" key="5">
    <source>
        <dbReference type="ARBA" id="ARBA00013555"/>
    </source>
</evidence>
<dbReference type="InterPro" id="IPR044492">
    <property type="entry name" value="P_typ_ATPase_HD_dom"/>
</dbReference>
<dbReference type="GO" id="GO:0016887">
    <property type="term" value="F:ATP hydrolysis activity"/>
    <property type="evidence" value="ECO:0007669"/>
    <property type="project" value="InterPro"/>
</dbReference>
<dbReference type="InterPro" id="IPR023298">
    <property type="entry name" value="ATPase_P-typ_TM_dom_sf"/>
</dbReference>
<dbReference type="GO" id="GO:0005886">
    <property type="term" value="C:plasma membrane"/>
    <property type="evidence" value="ECO:0007669"/>
    <property type="project" value="UniProtKB-SubCell"/>
</dbReference>
<dbReference type="InterPro" id="IPR023214">
    <property type="entry name" value="HAD_sf"/>
</dbReference>
<dbReference type="InterPro" id="IPR036412">
    <property type="entry name" value="HAD-like_sf"/>
</dbReference>
<dbReference type="SFLD" id="SFLDG00002">
    <property type="entry name" value="C1.7:_P-type_atpase_like"/>
    <property type="match status" value="1"/>
</dbReference>
<gene>
    <name evidence="20" type="ORF">RHIZ70_2773</name>
</gene>
<dbReference type="SUPFAM" id="SSF56784">
    <property type="entry name" value="HAD-like"/>
    <property type="match status" value="1"/>
</dbReference>
<dbReference type="Gene3D" id="3.40.1110.10">
    <property type="entry name" value="Calcium-transporting ATPase, cytoplasmic domain N"/>
    <property type="match status" value="1"/>
</dbReference>
<keyword evidence="13" id="KW-1278">Translocase</keyword>
<evidence type="ECO:0000259" key="19">
    <source>
        <dbReference type="SMART" id="SM00831"/>
    </source>
</evidence>
<dbReference type="AlphaFoldDB" id="A0A376AGY4"/>
<dbReference type="NCBIfam" id="TIGR01494">
    <property type="entry name" value="ATPase_P-type"/>
    <property type="match status" value="2"/>
</dbReference>
<dbReference type="PRINTS" id="PR01836">
    <property type="entry name" value="MGATPASE"/>
</dbReference>
<evidence type="ECO:0000256" key="13">
    <source>
        <dbReference type="ARBA" id="ARBA00022967"/>
    </source>
</evidence>
<feature type="transmembrane region" description="Helical" evidence="18">
    <location>
        <begin position="811"/>
        <end position="830"/>
    </location>
</feature>
<proteinExistence type="inferred from homology"/>
<evidence type="ECO:0000256" key="8">
    <source>
        <dbReference type="ARBA" id="ARBA00022553"/>
    </source>
</evidence>
<name>A0A376AGY4_9HYPH</name>
<keyword evidence="6" id="KW-1003">Cell membrane</keyword>
<protein>
    <recommendedName>
        <fullName evidence="5">Magnesium-transporting ATPase, P-type 1</fullName>
        <ecNumber evidence="4">7.2.2.14</ecNumber>
    </recommendedName>
    <alternativeName>
        <fullName evidence="16">Mg(2+) transport ATPase, P-type 1</fullName>
    </alternativeName>
</protein>
<evidence type="ECO:0000313" key="20">
    <source>
        <dbReference type="EMBL" id="SSC67065.1"/>
    </source>
</evidence>
<dbReference type="InterPro" id="IPR018303">
    <property type="entry name" value="ATPase_P-typ_P_site"/>
</dbReference>
<evidence type="ECO:0000256" key="1">
    <source>
        <dbReference type="ARBA" id="ARBA00003954"/>
    </source>
</evidence>
<evidence type="ECO:0000256" key="9">
    <source>
        <dbReference type="ARBA" id="ARBA00022692"/>
    </source>
</evidence>
<evidence type="ECO:0000256" key="6">
    <source>
        <dbReference type="ARBA" id="ARBA00022475"/>
    </source>
</evidence>